<dbReference type="Proteomes" id="UP000430692">
    <property type="component" value="Unassembled WGS sequence"/>
</dbReference>
<evidence type="ECO:0000259" key="2">
    <source>
        <dbReference type="Pfam" id="PF02517"/>
    </source>
</evidence>
<comment type="caution">
    <text evidence="3">The sequence shown here is derived from an EMBL/GenBank/DDBJ whole genome shotgun (WGS) entry which is preliminary data.</text>
</comment>
<name>A0A6I4VML2_9BACL</name>
<feature type="transmembrane region" description="Helical" evidence="1">
    <location>
        <begin position="52"/>
        <end position="72"/>
    </location>
</feature>
<dbReference type="PANTHER" id="PTHR39430">
    <property type="entry name" value="MEMBRANE-ASSOCIATED PROTEASE-RELATED"/>
    <property type="match status" value="1"/>
</dbReference>
<keyword evidence="3" id="KW-0482">Metalloprotease</keyword>
<dbReference type="GO" id="GO:0080120">
    <property type="term" value="P:CAAX-box protein maturation"/>
    <property type="evidence" value="ECO:0007669"/>
    <property type="project" value="UniProtKB-ARBA"/>
</dbReference>
<feature type="transmembrane region" description="Helical" evidence="1">
    <location>
        <begin position="84"/>
        <end position="104"/>
    </location>
</feature>
<organism evidence="3 4">
    <name type="scientific">Shimazuella alba</name>
    <dbReference type="NCBI Taxonomy" id="2690964"/>
    <lineage>
        <taxon>Bacteria</taxon>
        <taxon>Bacillati</taxon>
        <taxon>Bacillota</taxon>
        <taxon>Bacilli</taxon>
        <taxon>Bacillales</taxon>
        <taxon>Thermoactinomycetaceae</taxon>
        <taxon>Shimazuella</taxon>
    </lineage>
</organism>
<evidence type="ECO:0000313" key="4">
    <source>
        <dbReference type="Proteomes" id="UP000430692"/>
    </source>
</evidence>
<feature type="transmembrane region" description="Helical" evidence="1">
    <location>
        <begin position="222"/>
        <end position="241"/>
    </location>
</feature>
<dbReference type="InterPro" id="IPR003675">
    <property type="entry name" value="Rce1/LyrA-like_dom"/>
</dbReference>
<dbReference type="PANTHER" id="PTHR39430:SF1">
    <property type="entry name" value="PROTEASE"/>
    <property type="match status" value="1"/>
</dbReference>
<feature type="domain" description="CAAX prenyl protease 2/Lysostaphin resistance protein A-like" evidence="2">
    <location>
        <begin position="192"/>
        <end position="289"/>
    </location>
</feature>
<gene>
    <name evidence="3" type="ORF">GSM42_03950</name>
</gene>
<reference evidence="3 4" key="1">
    <citation type="submission" date="2019-12" db="EMBL/GenBank/DDBJ databases">
        <title>Whole-genome analyses of novel actinobacteria.</title>
        <authorList>
            <person name="Sahin N."/>
            <person name="Saygin H."/>
        </authorList>
    </citation>
    <scope>NUCLEOTIDE SEQUENCE [LARGE SCALE GENOMIC DNA]</scope>
    <source>
        <strain evidence="3 4">KC615</strain>
    </source>
</reference>
<evidence type="ECO:0000256" key="1">
    <source>
        <dbReference type="SAM" id="Phobius"/>
    </source>
</evidence>
<dbReference type="GO" id="GO:0004175">
    <property type="term" value="F:endopeptidase activity"/>
    <property type="evidence" value="ECO:0007669"/>
    <property type="project" value="UniProtKB-ARBA"/>
</dbReference>
<feature type="transmembrane region" description="Helical" evidence="1">
    <location>
        <begin position="189"/>
        <end position="210"/>
    </location>
</feature>
<dbReference type="Pfam" id="PF02517">
    <property type="entry name" value="Rce1-like"/>
    <property type="match status" value="1"/>
</dbReference>
<feature type="transmembrane region" description="Helical" evidence="1">
    <location>
        <begin position="158"/>
        <end position="177"/>
    </location>
</feature>
<keyword evidence="1" id="KW-0472">Membrane</keyword>
<dbReference type="RefSeq" id="WP_160800240.1">
    <property type="nucleotide sequence ID" value="NZ_WUUL01000002.1"/>
</dbReference>
<keyword evidence="4" id="KW-1185">Reference proteome</keyword>
<feature type="transmembrane region" description="Helical" evidence="1">
    <location>
        <begin position="116"/>
        <end position="137"/>
    </location>
</feature>
<feature type="transmembrane region" description="Helical" evidence="1">
    <location>
        <begin position="12"/>
        <end position="32"/>
    </location>
</feature>
<dbReference type="GO" id="GO:0008237">
    <property type="term" value="F:metallopeptidase activity"/>
    <property type="evidence" value="ECO:0007669"/>
    <property type="project" value="UniProtKB-KW"/>
</dbReference>
<keyword evidence="3" id="KW-0645">Protease</keyword>
<feature type="transmembrane region" description="Helical" evidence="1">
    <location>
        <begin position="253"/>
        <end position="272"/>
    </location>
</feature>
<keyword evidence="3" id="KW-0378">Hydrolase</keyword>
<proteinExistence type="predicted"/>
<protein>
    <submittedName>
        <fullName evidence="3">CPBP family intramembrane metalloprotease</fullName>
    </submittedName>
</protein>
<dbReference type="EMBL" id="WUUL01000002">
    <property type="protein sequence ID" value="MXQ52899.1"/>
    <property type="molecule type" value="Genomic_DNA"/>
</dbReference>
<dbReference type="GO" id="GO:0006508">
    <property type="term" value="P:proteolysis"/>
    <property type="evidence" value="ECO:0007669"/>
    <property type="project" value="UniProtKB-KW"/>
</dbReference>
<keyword evidence="1" id="KW-1133">Transmembrane helix</keyword>
<keyword evidence="1" id="KW-0812">Transmembrane</keyword>
<evidence type="ECO:0000313" key="3">
    <source>
        <dbReference type="EMBL" id="MXQ52899.1"/>
    </source>
</evidence>
<dbReference type="AlphaFoldDB" id="A0A6I4VML2"/>
<accession>A0A6I4VML2</accession>
<sequence length="300" mass="34673">MKDNQSILYPTWSWIVGIISLTIFLLSASWLLWAGNSAIRYTADHTGTISIWVIWIPSFVGILLTRLIPLHLNKYNPLNKLDEGVISLQTWIFVLGAVLFPAILLLVKGTGEEFQLWYMILKLGFLLVIPWMFIFIFKWRDASYVKTKSPSTSYRCDWIAPLIITCIWIYLRYFSILSPPHVPSKITDSTILLITLLVGFLINSLLEEIFYRVWLQTRLERLIGPWSAILLTSILWAIWHVSIQSIGQWDLDLATVISNQGVTGLFLGYFWAKYRNVWVLIIIHGVMNASPQHLLELFNM</sequence>